<keyword evidence="3" id="KW-1185">Reference proteome</keyword>
<accession>A0A550JLG2</accession>
<comment type="caution">
    <text evidence="2">The sequence shown here is derived from an EMBL/GenBank/DDBJ whole genome shotgun (WGS) entry which is preliminary data.</text>
</comment>
<dbReference type="AlphaFoldDB" id="A0A550JLG2"/>
<organism evidence="2 3">
    <name type="scientific">Trichloromonas acetexigens</name>
    <dbReference type="NCBI Taxonomy" id="38815"/>
    <lineage>
        <taxon>Bacteria</taxon>
        <taxon>Pseudomonadati</taxon>
        <taxon>Thermodesulfobacteriota</taxon>
        <taxon>Desulfuromonadia</taxon>
        <taxon>Desulfuromonadales</taxon>
        <taxon>Trichloromonadaceae</taxon>
        <taxon>Trichloromonas</taxon>
    </lineage>
</organism>
<evidence type="ECO:0008006" key="4">
    <source>
        <dbReference type="Google" id="ProtNLM"/>
    </source>
</evidence>
<dbReference type="EMBL" id="VJVV01000001">
    <property type="protein sequence ID" value="TRO84052.1"/>
    <property type="molecule type" value="Genomic_DNA"/>
</dbReference>
<gene>
    <name evidence="2" type="ORF">FL622_02410</name>
</gene>
<feature type="chain" id="PRO_5021718502" description="DUF4136 domain-containing protein" evidence="1">
    <location>
        <begin position="21"/>
        <end position="206"/>
    </location>
</feature>
<dbReference type="RefSeq" id="WP_092053175.1">
    <property type="nucleotide sequence ID" value="NZ_FOJJ01000001.1"/>
</dbReference>
<name>A0A550JLG2_9BACT</name>
<reference evidence="2 3" key="1">
    <citation type="submission" date="2019-07" db="EMBL/GenBank/DDBJ databases">
        <title>Insights of Desulfuromonas acetexigens electromicrobiology.</title>
        <authorList>
            <person name="Katuri K."/>
            <person name="Sapireddy V."/>
            <person name="Shaw D.R."/>
            <person name="Saikaly P."/>
        </authorList>
    </citation>
    <scope>NUCLEOTIDE SEQUENCE [LARGE SCALE GENOMIC DNA]</scope>
    <source>
        <strain evidence="2 3">2873</strain>
    </source>
</reference>
<evidence type="ECO:0000313" key="3">
    <source>
        <dbReference type="Proteomes" id="UP000317155"/>
    </source>
</evidence>
<proteinExistence type="predicted"/>
<keyword evidence="1" id="KW-0732">Signal</keyword>
<dbReference type="Proteomes" id="UP000317155">
    <property type="component" value="Unassembled WGS sequence"/>
</dbReference>
<feature type="signal peptide" evidence="1">
    <location>
        <begin position="1"/>
        <end position="20"/>
    </location>
</feature>
<protein>
    <recommendedName>
        <fullName evidence="4">DUF4136 domain-containing protein</fullName>
    </recommendedName>
</protein>
<dbReference type="PROSITE" id="PS51257">
    <property type="entry name" value="PROKAR_LIPOPROTEIN"/>
    <property type="match status" value="1"/>
</dbReference>
<evidence type="ECO:0000256" key="1">
    <source>
        <dbReference type="SAM" id="SignalP"/>
    </source>
</evidence>
<evidence type="ECO:0000313" key="2">
    <source>
        <dbReference type="EMBL" id="TRO84052.1"/>
    </source>
</evidence>
<sequence>MFLRLFTGFALLLTLSLSGACTPRPASLITFPPMIERIALLPVFFAGRAKDRYMEHRAGQEILWQSKRLLELRGYRVVTVADPSGGGWLAPFRPELASPGYFLDLAPEEAEAVLLIRVEHFLDGALHGGGGPGSLSGAGEELEIHATAEIIDRRSGALLYSRYGIGRSLGAALTGVHEMRAAGDLAQALFYPLAHRGNLPKMANDQ</sequence>